<dbReference type="GO" id="GO:0031490">
    <property type="term" value="F:chromatin DNA binding"/>
    <property type="evidence" value="ECO:0007669"/>
    <property type="project" value="TreeGrafter"/>
</dbReference>
<keyword evidence="4" id="KW-1185">Reference proteome</keyword>
<dbReference type="InterPro" id="IPR011993">
    <property type="entry name" value="PH-like_dom_sf"/>
</dbReference>
<dbReference type="InterPro" id="IPR004182">
    <property type="entry name" value="GRAM"/>
</dbReference>
<evidence type="ECO:0000256" key="1">
    <source>
        <dbReference type="SAM" id="MobiDB-lite"/>
    </source>
</evidence>
<gene>
    <name evidence="3" type="ORF">CINCED_3A010972</name>
</gene>
<dbReference type="Pfam" id="PF02893">
    <property type="entry name" value="GRAM"/>
    <property type="match status" value="1"/>
</dbReference>
<dbReference type="CDD" id="cd13214">
    <property type="entry name" value="PH-GRAM_WBP2"/>
    <property type="match status" value="1"/>
</dbReference>
<name>A0A5E4MTG1_9HEMI</name>
<feature type="domain" description="GRAM" evidence="2">
    <location>
        <begin position="112"/>
        <end position="199"/>
    </location>
</feature>
<dbReference type="Proteomes" id="UP000325440">
    <property type="component" value="Unassembled WGS sequence"/>
</dbReference>
<dbReference type="OrthoDB" id="1259151at2759"/>
<protein>
    <submittedName>
        <fullName evidence="3">GRAM domain,PH domain-like</fullName>
    </submittedName>
</protein>
<dbReference type="InterPro" id="IPR044852">
    <property type="entry name" value="WBP2-like"/>
</dbReference>
<reference evidence="3 4" key="1">
    <citation type="submission" date="2019-08" db="EMBL/GenBank/DDBJ databases">
        <authorList>
            <person name="Alioto T."/>
            <person name="Alioto T."/>
            <person name="Gomez Garrido J."/>
        </authorList>
    </citation>
    <scope>NUCLEOTIDE SEQUENCE [LARGE SCALE GENOMIC DNA]</scope>
</reference>
<evidence type="ECO:0000313" key="3">
    <source>
        <dbReference type="EMBL" id="VVC32685.1"/>
    </source>
</evidence>
<organism evidence="3 4">
    <name type="scientific">Cinara cedri</name>
    <dbReference type="NCBI Taxonomy" id="506608"/>
    <lineage>
        <taxon>Eukaryota</taxon>
        <taxon>Metazoa</taxon>
        <taxon>Ecdysozoa</taxon>
        <taxon>Arthropoda</taxon>
        <taxon>Hexapoda</taxon>
        <taxon>Insecta</taxon>
        <taxon>Pterygota</taxon>
        <taxon>Neoptera</taxon>
        <taxon>Paraneoptera</taxon>
        <taxon>Hemiptera</taxon>
        <taxon>Sternorrhyncha</taxon>
        <taxon>Aphidomorpha</taxon>
        <taxon>Aphidoidea</taxon>
        <taxon>Aphididae</taxon>
        <taxon>Lachninae</taxon>
        <taxon>Cinara</taxon>
    </lineage>
</organism>
<dbReference type="AlphaFoldDB" id="A0A5E4MTG1"/>
<dbReference type="PANTHER" id="PTHR31606:SF1">
    <property type="entry name" value="WW DOMAIN BINDING PROTEIN 2, ISOFORM E"/>
    <property type="match status" value="1"/>
</dbReference>
<dbReference type="SUPFAM" id="SSF50729">
    <property type="entry name" value="PH domain-like"/>
    <property type="match status" value="1"/>
</dbReference>
<dbReference type="GO" id="GO:0005634">
    <property type="term" value="C:nucleus"/>
    <property type="evidence" value="ECO:0007669"/>
    <property type="project" value="TreeGrafter"/>
</dbReference>
<accession>A0A5E4MTG1</accession>
<dbReference type="GO" id="GO:0003713">
    <property type="term" value="F:transcription coactivator activity"/>
    <property type="evidence" value="ECO:0007669"/>
    <property type="project" value="InterPro"/>
</dbReference>
<evidence type="ECO:0000313" key="4">
    <source>
        <dbReference type="Proteomes" id="UP000325440"/>
    </source>
</evidence>
<feature type="region of interest" description="Disordered" evidence="1">
    <location>
        <begin position="275"/>
        <end position="338"/>
    </location>
</feature>
<evidence type="ECO:0000259" key="2">
    <source>
        <dbReference type="Pfam" id="PF02893"/>
    </source>
</evidence>
<feature type="compositionally biased region" description="Pro residues" evidence="1">
    <location>
        <begin position="317"/>
        <end position="329"/>
    </location>
</feature>
<dbReference type="EMBL" id="CABPRJ010000958">
    <property type="protein sequence ID" value="VVC32685.1"/>
    <property type="molecule type" value="Genomic_DNA"/>
</dbReference>
<proteinExistence type="predicted"/>
<dbReference type="PANTHER" id="PTHR31606">
    <property type="entry name" value="WW DOMAIN BINDING PROTEIN 2, ISOFORM E"/>
    <property type="match status" value="1"/>
</dbReference>
<dbReference type="Gene3D" id="2.30.29.30">
    <property type="entry name" value="Pleckstrin-homology domain (PH domain)/Phosphotyrosine-binding domain (PTB)"/>
    <property type="match status" value="1"/>
</dbReference>
<sequence length="338" mass="37831">MPARCVYTFRRLVPCAGPCPKTISCSANTWSSLSSQYLALVFFLFIRLPYYSFPYLINRVQNQRSVIMYFVWNKLEFVVFGYQEKKNHNCIILFTDAVTIDFHGQDGRAFHGSKVGKLFLTTHRLIFINKSDKDELLSFSMPFITIKDVELEQPVFGSNYIKGKVRAQPNGNWVGEAKFKLIFKKGGAIDFGTAMLRAASMTNSNYPQMDNPPPYAPPEGPYYMADVPYGVPPPGYYGWMPSTAAFPDAPPSQSVYRTDVPPPYPGIIGFAGNPGYASAPPAQTAPPPQQFNGQDVKAAEAAQSAYFDPNRPQMAYVPPPSYYELPPPYKEAENKKND</sequence>